<dbReference type="GO" id="GO:0016787">
    <property type="term" value="F:hydrolase activity"/>
    <property type="evidence" value="ECO:0007669"/>
    <property type="project" value="UniProtKB-KW"/>
</dbReference>
<dbReference type="AlphaFoldDB" id="A0AAV3RXI0"/>
<reference evidence="1 2" key="1">
    <citation type="submission" date="2024-01" db="EMBL/GenBank/DDBJ databases">
        <title>The complete chloroplast genome sequence of Lithospermum erythrorhizon: insights into the phylogenetic relationship among Boraginaceae species and the maternal lineages of purple gromwells.</title>
        <authorList>
            <person name="Okada T."/>
            <person name="Watanabe K."/>
        </authorList>
    </citation>
    <scope>NUCLEOTIDE SEQUENCE [LARGE SCALE GENOMIC DNA]</scope>
</reference>
<dbReference type="SUPFAM" id="SSF53474">
    <property type="entry name" value="alpha/beta-Hydrolases"/>
    <property type="match status" value="1"/>
</dbReference>
<dbReference type="InterPro" id="IPR029058">
    <property type="entry name" value="AB_hydrolase_fold"/>
</dbReference>
<keyword evidence="2" id="KW-1185">Reference proteome</keyword>
<proteinExistence type="predicted"/>
<organism evidence="1 2">
    <name type="scientific">Lithospermum erythrorhizon</name>
    <name type="common">Purple gromwell</name>
    <name type="synonym">Lithospermum officinale var. erythrorhizon</name>
    <dbReference type="NCBI Taxonomy" id="34254"/>
    <lineage>
        <taxon>Eukaryota</taxon>
        <taxon>Viridiplantae</taxon>
        <taxon>Streptophyta</taxon>
        <taxon>Embryophyta</taxon>
        <taxon>Tracheophyta</taxon>
        <taxon>Spermatophyta</taxon>
        <taxon>Magnoliopsida</taxon>
        <taxon>eudicotyledons</taxon>
        <taxon>Gunneridae</taxon>
        <taxon>Pentapetalae</taxon>
        <taxon>asterids</taxon>
        <taxon>lamiids</taxon>
        <taxon>Boraginales</taxon>
        <taxon>Boraginaceae</taxon>
        <taxon>Boraginoideae</taxon>
        <taxon>Lithospermeae</taxon>
        <taxon>Lithospermum</taxon>
    </lineage>
</organism>
<comment type="caution">
    <text evidence="1">The sequence shown here is derived from an EMBL/GenBank/DDBJ whole genome shotgun (WGS) entry which is preliminary data.</text>
</comment>
<gene>
    <name evidence="1" type="ORF">LIER_33666</name>
</gene>
<accession>A0AAV3RXI0</accession>
<dbReference type="Proteomes" id="UP001454036">
    <property type="component" value="Unassembled WGS sequence"/>
</dbReference>
<dbReference type="PANTHER" id="PTHR45763">
    <property type="entry name" value="HYDROLASE, ALPHA/BETA FOLD FAMILY PROTEIN, EXPRESSED-RELATED"/>
    <property type="match status" value="1"/>
</dbReference>
<evidence type="ECO:0000313" key="2">
    <source>
        <dbReference type="Proteomes" id="UP001454036"/>
    </source>
</evidence>
<dbReference type="PANTHER" id="PTHR45763:SF51">
    <property type="entry name" value="ALPHA_BETA-HYDROLASES SUPERFAMILY PROTEIN"/>
    <property type="match status" value="1"/>
</dbReference>
<name>A0AAV3RXI0_LITER</name>
<keyword evidence="1" id="KW-0378">Hydrolase</keyword>
<dbReference type="Gene3D" id="3.40.50.1820">
    <property type="entry name" value="alpha/beta hydrolase"/>
    <property type="match status" value="1"/>
</dbReference>
<dbReference type="EMBL" id="BAABME010013639">
    <property type="protein sequence ID" value="GAA0186378.1"/>
    <property type="molecule type" value="Genomic_DNA"/>
</dbReference>
<evidence type="ECO:0000313" key="1">
    <source>
        <dbReference type="EMBL" id="GAA0186378.1"/>
    </source>
</evidence>
<sequence>MQEYSTQQGLYESYLRDAMVLFGEWEFEPLGLENPFAGSEGYLHIWQGDMDEAVSVSMQRYIVENLPWVHYQEVPNVGHMFALEDDIKYQIIKSLATNKTKVLL</sequence>
<protein>
    <submittedName>
        <fullName evidence="1">Hydrolase</fullName>
    </submittedName>
</protein>